<accession>B2KBQ7</accession>
<proteinExistence type="predicted"/>
<protein>
    <submittedName>
        <fullName evidence="4">Ribokinase family</fullName>
    </submittedName>
</protein>
<dbReference type="PROSITE" id="PS00584">
    <property type="entry name" value="PFKB_KINASES_2"/>
    <property type="match status" value="1"/>
</dbReference>
<gene>
    <name evidence="4" type="ordered locus">Emin_0180</name>
</gene>
<dbReference type="InterPro" id="IPR011611">
    <property type="entry name" value="PfkB_dom"/>
</dbReference>
<dbReference type="PANTHER" id="PTHR10584:SF166">
    <property type="entry name" value="RIBOKINASE"/>
    <property type="match status" value="1"/>
</dbReference>
<dbReference type="Proteomes" id="UP000001029">
    <property type="component" value="Chromosome"/>
</dbReference>
<evidence type="ECO:0000256" key="2">
    <source>
        <dbReference type="ARBA" id="ARBA00022777"/>
    </source>
</evidence>
<evidence type="ECO:0000313" key="4">
    <source>
        <dbReference type="EMBL" id="ACC97744.1"/>
    </source>
</evidence>
<dbReference type="PANTHER" id="PTHR10584">
    <property type="entry name" value="SUGAR KINASE"/>
    <property type="match status" value="1"/>
</dbReference>
<dbReference type="HOGENOM" id="CLU_065902_2_1_0"/>
<dbReference type="OrthoDB" id="9779730at2"/>
<evidence type="ECO:0000313" key="5">
    <source>
        <dbReference type="Proteomes" id="UP000001029"/>
    </source>
</evidence>
<reference evidence="4 5" key="1">
    <citation type="journal article" date="2009" name="Appl. Environ. Microbiol.">
        <title>Genomic analysis of 'Elusimicrobium minutum,' the first cultivated representative of the phylum 'Elusimicrobia' (formerly termite group 1).</title>
        <authorList>
            <person name="Herlemann D.P.R."/>
            <person name="Geissinger O."/>
            <person name="Ikeda-Ohtsubo W."/>
            <person name="Kunin V."/>
            <person name="Sun H."/>
            <person name="Lapidus A."/>
            <person name="Hugenholtz P."/>
            <person name="Brune A."/>
        </authorList>
    </citation>
    <scope>NUCLEOTIDE SEQUENCE [LARGE SCALE GENOMIC DNA]</scope>
    <source>
        <strain evidence="4 5">Pei191</strain>
    </source>
</reference>
<dbReference type="RefSeq" id="WP_012414359.1">
    <property type="nucleotide sequence ID" value="NC_010644.1"/>
</dbReference>
<keyword evidence="2 4" id="KW-0418">Kinase</keyword>
<sequence length="302" mass="33282">MQKEILVVGTLGFDTVTNCRGRVDMVLGGSASYASVAASYFARTHLISIVGTDFSNGHFAPFKKRGVDTQGVKVEEGKTFFWAAEYDKDFKNAYTKVTDLNVFANFKPRILSSHKKCKYAFLGNIDPEIQLSLIKQMDGAKLITCDTMNYWINSNKKAVKKVIKNTDILFVNESEARMLTGEYNLIKAGKDILKLGAKHVIIKLGPNGAMFISPLGMAQLPPFLVENIYDTTGAGDTFGGAFTGYLASLPKWNTLYAIKNAMAVGGVMASFGIESFSINKLLELSQTKINSRLNKYKNGLRF</sequence>
<dbReference type="SUPFAM" id="SSF53613">
    <property type="entry name" value="Ribokinase-like"/>
    <property type="match status" value="1"/>
</dbReference>
<keyword evidence="5" id="KW-1185">Reference proteome</keyword>
<evidence type="ECO:0000256" key="1">
    <source>
        <dbReference type="ARBA" id="ARBA00022679"/>
    </source>
</evidence>
<keyword evidence="1" id="KW-0808">Transferase</keyword>
<dbReference type="Pfam" id="PF00294">
    <property type="entry name" value="PfkB"/>
    <property type="match status" value="1"/>
</dbReference>
<dbReference type="InterPro" id="IPR002173">
    <property type="entry name" value="Carboh/pur_kinase_PfkB_CS"/>
</dbReference>
<dbReference type="KEGG" id="emi:Emin_0180"/>
<dbReference type="InterPro" id="IPR029056">
    <property type="entry name" value="Ribokinase-like"/>
</dbReference>
<evidence type="ECO:0000259" key="3">
    <source>
        <dbReference type="Pfam" id="PF00294"/>
    </source>
</evidence>
<dbReference type="Gene3D" id="3.40.1190.20">
    <property type="match status" value="1"/>
</dbReference>
<dbReference type="GO" id="GO:0005829">
    <property type="term" value="C:cytosol"/>
    <property type="evidence" value="ECO:0007669"/>
    <property type="project" value="TreeGrafter"/>
</dbReference>
<dbReference type="GO" id="GO:0016301">
    <property type="term" value="F:kinase activity"/>
    <property type="evidence" value="ECO:0007669"/>
    <property type="project" value="UniProtKB-KW"/>
</dbReference>
<name>B2KBQ7_ELUMP</name>
<dbReference type="AlphaFoldDB" id="B2KBQ7"/>
<dbReference type="EMBL" id="CP001055">
    <property type="protein sequence ID" value="ACC97744.1"/>
    <property type="molecule type" value="Genomic_DNA"/>
</dbReference>
<organism evidence="4 5">
    <name type="scientific">Elusimicrobium minutum (strain Pei191)</name>
    <dbReference type="NCBI Taxonomy" id="445932"/>
    <lineage>
        <taxon>Bacteria</taxon>
        <taxon>Pseudomonadati</taxon>
        <taxon>Elusimicrobiota</taxon>
        <taxon>Elusimicrobia</taxon>
        <taxon>Elusimicrobiales</taxon>
        <taxon>Elusimicrobiaceae</taxon>
        <taxon>Elusimicrobium</taxon>
    </lineage>
</organism>
<feature type="domain" description="Carbohydrate kinase PfkB" evidence="3">
    <location>
        <begin position="21"/>
        <end position="267"/>
    </location>
</feature>
<dbReference type="STRING" id="445932.Emin_0180"/>